<reference evidence="2" key="4">
    <citation type="submission" date="2019-03" db="UniProtKB">
        <authorList>
            <consortium name="EnsemblPlants"/>
        </authorList>
    </citation>
    <scope>IDENTIFICATION</scope>
</reference>
<reference evidence="3" key="1">
    <citation type="journal article" date="2014" name="Science">
        <title>Ancient hybridizations among the ancestral genomes of bread wheat.</title>
        <authorList>
            <consortium name="International Wheat Genome Sequencing Consortium,"/>
            <person name="Marcussen T."/>
            <person name="Sandve S.R."/>
            <person name="Heier L."/>
            <person name="Spannagl M."/>
            <person name="Pfeifer M."/>
            <person name="Jakobsen K.S."/>
            <person name="Wulff B.B."/>
            <person name="Steuernagel B."/>
            <person name="Mayer K.F."/>
            <person name="Olsen O.A."/>
        </authorList>
    </citation>
    <scope>NUCLEOTIDE SEQUENCE [LARGE SCALE GENOMIC DNA]</scope>
    <source>
        <strain evidence="3">cv. AL8/78</strain>
    </source>
</reference>
<feature type="domain" description="Reverse transcriptase zinc-binding" evidence="1">
    <location>
        <begin position="2"/>
        <end position="32"/>
    </location>
</feature>
<organism evidence="2 3">
    <name type="scientific">Aegilops tauschii subsp. strangulata</name>
    <name type="common">Goatgrass</name>
    <dbReference type="NCBI Taxonomy" id="200361"/>
    <lineage>
        <taxon>Eukaryota</taxon>
        <taxon>Viridiplantae</taxon>
        <taxon>Streptophyta</taxon>
        <taxon>Embryophyta</taxon>
        <taxon>Tracheophyta</taxon>
        <taxon>Spermatophyta</taxon>
        <taxon>Magnoliopsida</taxon>
        <taxon>Liliopsida</taxon>
        <taxon>Poales</taxon>
        <taxon>Poaceae</taxon>
        <taxon>BOP clade</taxon>
        <taxon>Pooideae</taxon>
        <taxon>Triticodae</taxon>
        <taxon>Triticeae</taxon>
        <taxon>Triticinae</taxon>
        <taxon>Aegilops</taxon>
    </lineage>
</organism>
<dbReference type="Gramene" id="AET1Gv20573300.25">
    <property type="protein sequence ID" value="AET1Gv20573300.25"/>
    <property type="gene ID" value="AET1Gv20573300"/>
</dbReference>
<keyword evidence="3" id="KW-1185">Reference proteome</keyword>
<dbReference type="PANTHER" id="PTHR47746">
    <property type="entry name" value="ZF-RVT DOMAIN-CONTAINING PROTEIN"/>
    <property type="match status" value="1"/>
</dbReference>
<evidence type="ECO:0000313" key="3">
    <source>
        <dbReference type="Proteomes" id="UP000015105"/>
    </source>
</evidence>
<dbReference type="InterPro" id="IPR026960">
    <property type="entry name" value="RVT-Znf"/>
</dbReference>
<proteinExistence type="predicted"/>
<dbReference type="EnsemblPlants" id="AET1Gv20573300.25">
    <property type="protein sequence ID" value="AET1Gv20573300.25"/>
    <property type="gene ID" value="AET1Gv20573300"/>
</dbReference>
<dbReference type="PANTHER" id="PTHR47746:SF40">
    <property type="entry name" value="OS04G0563550 PROTEIN"/>
    <property type="match status" value="1"/>
</dbReference>
<evidence type="ECO:0000259" key="1">
    <source>
        <dbReference type="Pfam" id="PF13966"/>
    </source>
</evidence>
<dbReference type="EnsemblPlants" id="AET1Gv20573300.24">
    <property type="protein sequence ID" value="AET1Gv20573300.24"/>
    <property type="gene ID" value="AET1Gv20573300"/>
</dbReference>
<dbReference type="Proteomes" id="UP000015105">
    <property type="component" value="Chromosome 1D"/>
</dbReference>
<accession>A0A452YYP3</accession>
<sequence>GLQHHPRCLLCDQEPETIRHLMLACPFTRQTWHEILSCLRLPAPAPEHDDSLMDWWLRAKESTPPALRKALKSVALLVPWMIWKHRNACVFDHVSPSLNELVDRIKDKARCWAKAGAQGLRVVLPSSWDVH</sequence>
<reference evidence="3" key="2">
    <citation type="journal article" date="2017" name="Nat. Plants">
        <title>The Aegilops tauschii genome reveals multiple impacts of transposons.</title>
        <authorList>
            <person name="Zhao G."/>
            <person name="Zou C."/>
            <person name="Li K."/>
            <person name="Wang K."/>
            <person name="Li T."/>
            <person name="Gao L."/>
            <person name="Zhang X."/>
            <person name="Wang H."/>
            <person name="Yang Z."/>
            <person name="Liu X."/>
            <person name="Jiang W."/>
            <person name="Mao L."/>
            <person name="Kong X."/>
            <person name="Jiao Y."/>
            <person name="Jia J."/>
        </authorList>
    </citation>
    <scope>NUCLEOTIDE SEQUENCE [LARGE SCALE GENOMIC DNA]</scope>
    <source>
        <strain evidence="3">cv. AL8/78</strain>
    </source>
</reference>
<protein>
    <recommendedName>
        <fullName evidence="1">Reverse transcriptase zinc-binding domain-containing protein</fullName>
    </recommendedName>
</protein>
<dbReference type="Gramene" id="AET1Gv20573300.24">
    <property type="protein sequence ID" value="AET1Gv20573300.24"/>
    <property type="gene ID" value="AET1Gv20573300"/>
</dbReference>
<reference evidence="2" key="3">
    <citation type="journal article" date="2017" name="Nature">
        <title>Genome sequence of the progenitor of the wheat D genome Aegilops tauschii.</title>
        <authorList>
            <person name="Luo M.C."/>
            <person name="Gu Y.Q."/>
            <person name="Puiu D."/>
            <person name="Wang H."/>
            <person name="Twardziok S.O."/>
            <person name="Deal K.R."/>
            <person name="Huo N."/>
            <person name="Zhu T."/>
            <person name="Wang L."/>
            <person name="Wang Y."/>
            <person name="McGuire P.E."/>
            <person name="Liu S."/>
            <person name="Long H."/>
            <person name="Ramasamy R.K."/>
            <person name="Rodriguez J.C."/>
            <person name="Van S.L."/>
            <person name="Yuan L."/>
            <person name="Wang Z."/>
            <person name="Xia Z."/>
            <person name="Xiao L."/>
            <person name="Anderson O.D."/>
            <person name="Ouyang S."/>
            <person name="Liang Y."/>
            <person name="Zimin A.V."/>
            <person name="Pertea G."/>
            <person name="Qi P."/>
            <person name="Bennetzen J.L."/>
            <person name="Dai X."/>
            <person name="Dawson M.W."/>
            <person name="Muller H.G."/>
            <person name="Kugler K."/>
            <person name="Rivarola-Duarte L."/>
            <person name="Spannagl M."/>
            <person name="Mayer K.F.X."/>
            <person name="Lu F.H."/>
            <person name="Bevan M.W."/>
            <person name="Leroy P."/>
            <person name="Li P."/>
            <person name="You F.M."/>
            <person name="Sun Q."/>
            <person name="Liu Z."/>
            <person name="Lyons E."/>
            <person name="Wicker T."/>
            <person name="Salzberg S.L."/>
            <person name="Devos K.M."/>
            <person name="Dvorak J."/>
        </authorList>
    </citation>
    <scope>NUCLEOTIDE SEQUENCE [LARGE SCALE GENOMIC DNA]</scope>
    <source>
        <strain evidence="2">cv. AL8/78</strain>
    </source>
</reference>
<dbReference type="Pfam" id="PF13966">
    <property type="entry name" value="zf-RVT"/>
    <property type="match status" value="1"/>
</dbReference>
<dbReference type="AlphaFoldDB" id="A0A452YYP3"/>
<evidence type="ECO:0000313" key="2">
    <source>
        <dbReference type="EnsemblPlants" id="AET1Gv20573300.25"/>
    </source>
</evidence>
<name>A0A452YYP3_AEGTS</name>
<reference evidence="2" key="5">
    <citation type="journal article" date="2021" name="G3 (Bethesda)">
        <title>Aegilops tauschii genome assembly Aet v5.0 features greater sequence contiguity and improved annotation.</title>
        <authorList>
            <person name="Wang L."/>
            <person name="Zhu T."/>
            <person name="Rodriguez J.C."/>
            <person name="Deal K.R."/>
            <person name="Dubcovsky J."/>
            <person name="McGuire P.E."/>
            <person name="Lux T."/>
            <person name="Spannagl M."/>
            <person name="Mayer K.F.X."/>
            <person name="Baldrich P."/>
            <person name="Meyers B.C."/>
            <person name="Huo N."/>
            <person name="Gu Y.Q."/>
            <person name="Zhou H."/>
            <person name="Devos K.M."/>
            <person name="Bennetzen J.L."/>
            <person name="Unver T."/>
            <person name="Budak H."/>
            <person name="Gulick P.J."/>
            <person name="Galiba G."/>
            <person name="Kalapos B."/>
            <person name="Nelson D.R."/>
            <person name="Li P."/>
            <person name="You F.M."/>
            <person name="Luo M.C."/>
            <person name="Dvorak J."/>
        </authorList>
    </citation>
    <scope>NUCLEOTIDE SEQUENCE [LARGE SCALE GENOMIC DNA]</scope>
    <source>
        <strain evidence="2">cv. AL8/78</strain>
    </source>
</reference>